<reference evidence="2" key="1">
    <citation type="submission" date="2021-03" db="EMBL/GenBank/DDBJ databases">
        <title>Antimicrobial resistance genes in bacteria isolated from Japanese honey, and their potential for conferring macrolide and lincosamide resistance in the American foulbrood pathogen Paenibacillus larvae.</title>
        <authorList>
            <person name="Okamoto M."/>
            <person name="Kumagai M."/>
            <person name="Kanamori H."/>
            <person name="Takamatsu D."/>
        </authorList>
    </citation>
    <scope>NUCLEOTIDE SEQUENCE</scope>
    <source>
        <strain evidence="2">J41TS4</strain>
    </source>
</reference>
<dbReference type="InterPro" id="IPR004360">
    <property type="entry name" value="Glyas_Fos-R_dOase_dom"/>
</dbReference>
<dbReference type="RefSeq" id="WP_301627979.1">
    <property type="nucleotide sequence ID" value="NZ_BORS01000009.1"/>
</dbReference>
<dbReference type="Gene3D" id="3.30.720.120">
    <property type="match status" value="1"/>
</dbReference>
<dbReference type="Gene3D" id="3.30.720.110">
    <property type="match status" value="1"/>
</dbReference>
<keyword evidence="3" id="KW-1185">Reference proteome</keyword>
<dbReference type="PANTHER" id="PTHR34109">
    <property type="entry name" value="BNAUNNG04460D PROTEIN-RELATED"/>
    <property type="match status" value="1"/>
</dbReference>
<organism evidence="2 3">
    <name type="scientific">Paenibacillus apis</name>
    <dbReference type="NCBI Taxonomy" id="1792174"/>
    <lineage>
        <taxon>Bacteria</taxon>
        <taxon>Bacillati</taxon>
        <taxon>Bacillota</taxon>
        <taxon>Bacilli</taxon>
        <taxon>Bacillales</taxon>
        <taxon>Paenibacillaceae</taxon>
        <taxon>Paenibacillus</taxon>
    </lineage>
</organism>
<evidence type="ECO:0000259" key="1">
    <source>
        <dbReference type="PROSITE" id="PS51819"/>
    </source>
</evidence>
<gene>
    <name evidence="2" type="ORF">J41TS4_28630</name>
</gene>
<dbReference type="EMBL" id="BORS01000009">
    <property type="protein sequence ID" value="GIO43105.1"/>
    <property type="molecule type" value="Genomic_DNA"/>
</dbReference>
<name>A0A920CL34_9BACL</name>
<dbReference type="PROSITE" id="PS51819">
    <property type="entry name" value="VOC"/>
    <property type="match status" value="1"/>
</dbReference>
<evidence type="ECO:0000313" key="2">
    <source>
        <dbReference type="EMBL" id="GIO43105.1"/>
    </source>
</evidence>
<protein>
    <submittedName>
        <fullName evidence="2">Glyoxalase</fullName>
    </submittedName>
</protein>
<dbReference type="AlphaFoldDB" id="A0A920CL34"/>
<dbReference type="InterPro" id="IPR037523">
    <property type="entry name" value="VOC_core"/>
</dbReference>
<evidence type="ECO:0000313" key="3">
    <source>
        <dbReference type="Proteomes" id="UP000678895"/>
    </source>
</evidence>
<sequence length="175" mass="19322">MTEHKQYKGVSGNYTKNGTPNGFTSITPFIVVDNPSKAIEFYQAVFNARVKDITEFKDENGSTFIAHAELDFGNGLLQLGAANPGYKLALPPDEDHACYSLGIYVADVDQVFEHAVAQGAKVREPIANFVSGDRYGSILDPCGVRWSVMTRVEDLSEEESVRRVREWAESGDRQG</sequence>
<dbReference type="InterPro" id="IPR029068">
    <property type="entry name" value="Glyas_Bleomycin-R_OHBP_Dase"/>
</dbReference>
<dbReference type="SUPFAM" id="SSF54593">
    <property type="entry name" value="Glyoxalase/Bleomycin resistance protein/Dihydroxybiphenyl dioxygenase"/>
    <property type="match status" value="1"/>
</dbReference>
<dbReference type="Pfam" id="PF00903">
    <property type="entry name" value="Glyoxalase"/>
    <property type="match status" value="1"/>
</dbReference>
<comment type="caution">
    <text evidence="2">The sequence shown here is derived from an EMBL/GenBank/DDBJ whole genome shotgun (WGS) entry which is preliminary data.</text>
</comment>
<dbReference type="Proteomes" id="UP000678895">
    <property type="component" value="Unassembled WGS sequence"/>
</dbReference>
<feature type="domain" description="VOC" evidence="1">
    <location>
        <begin position="22"/>
        <end position="151"/>
    </location>
</feature>
<dbReference type="PANTHER" id="PTHR34109:SF1">
    <property type="entry name" value="VOC DOMAIN-CONTAINING PROTEIN"/>
    <property type="match status" value="1"/>
</dbReference>
<proteinExistence type="predicted"/>
<accession>A0A920CL34</accession>